<sequence length="657" mass="75225">MSLLARTLLACSSTNCNNTLPDPTTAATATATTTTDTTTTAPVHPILAMHLRQFLPTFFPSPSASTQFNYLRYVRHINHINHTDYDEPFSSEETAYRKEHKDDLQRQCQLDDVVVPPYSFVNNWDGNRKDQTFYHLHRVILLREATWALASLILDQLESLTLPLSDIGRYRAVIERFGRLERLCFFQDEVYVSGGRYNYPPSIMRGDAAMQAMVQFVKEHVRLFPGRLKTVTSHTFTWATYIRHYFPEGIQLQIYRALPHPSNQALLNKDNYLPTLAHVRTVDLGLVQDIVDGGTSNEWLKKVVLAEPRFLQRCRRLRSISLNSLGEGSFDWAVKERRSLDGFGFVTVEGTVDAGDSDDHNNDEGLGLVGLSWKDGGSSLEFHPRQQNHGRLVPLESMNLKDPSFDREIDDIAFAFSSTLRSLTAGWPIARNFVTPAGFHRPFLRVGRGWVDMRLRFLKIDAYRFHLMLDLFMFSQCPELVHVNLSDNTSSYHCHEIPLSLPAQLNNLETLELRGLPALSFHPATLATTTKLRELRLTLNHRIQRSLFIPPVEELLSFYGGCSGFSASSIAHALRKRAKHIATVDFSKCPLVIPPSEEEQVRLGLYPYDDYVLSNDIAWHFKIHFKIHFKNERFFLLRDPDVMCDVRTSSRHLRNNY</sequence>
<dbReference type="Gene3D" id="3.80.10.10">
    <property type="entry name" value="Ribonuclease Inhibitor"/>
    <property type="match status" value="1"/>
</dbReference>
<accession>A0A197K888</accession>
<dbReference type="OrthoDB" id="2369460at2759"/>
<reference evidence="1 2" key="1">
    <citation type="submission" date="2016-05" db="EMBL/GenBank/DDBJ databases">
        <title>Genome sequencing reveals origins of a unique bacterial endosymbiosis in the earliest lineages of terrestrial Fungi.</title>
        <authorList>
            <consortium name="DOE Joint Genome Institute"/>
            <person name="Uehling J."/>
            <person name="Gryganskyi A."/>
            <person name="Hameed K."/>
            <person name="Tschaplinski T."/>
            <person name="Misztal P."/>
            <person name="Wu S."/>
            <person name="Desiro A."/>
            <person name="Vande Pol N."/>
            <person name="Du Z.-Y."/>
            <person name="Zienkiewicz A."/>
            <person name="Zienkiewicz K."/>
            <person name="Morin E."/>
            <person name="Tisserant E."/>
            <person name="Splivallo R."/>
            <person name="Hainaut M."/>
            <person name="Henrissat B."/>
            <person name="Ohm R."/>
            <person name="Kuo A."/>
            <person name="Yan J."/>
            <person name="Lipzen A."/>
            <person name="Nolan M."/>
            <person name="Labutti K."/>
            <person name="Barry K."/>
            <person name="Goldstein A."/>
            <person name="Labbe J."/>
            <person name="Schadt C."/>
            <person name="Tuskan G."/>
            <person name="Grigoriev I."/>
            <person name="Martin F."/>
            <person name="Vilgalys R."/>
            <person name="Bonito G."/>
        </authorList>
    </citation>
    <scope>NUCLEOTIDE SEQUENCE [LARGE SCALE GENOMIC DNA]</scope>
    <source>
        <strain evidence="1 2">AG-77</strain>
    </source>
</reference>
<evidence type="ECO:0000313" key="2">
    <source>
        <dbReference type="Proteomes" id="UP000078512"/>
    </source>
</evidence>
<name>A0A197K888_9FUNG</name>
<dbReference type="SUPFAM" id="SSF52047">
    <property type="entry name" value="RNI-like"/>
    <property type="match status" value="1"/>
</dbReference>
<dbReference type="AlphaFoldDB" id="A0A197K888"/>
<evidence type="ECO:0000313" key="1">
    <source>
        <dbReference type="EMBL" id="OAQ32629.1"/>
    </source>
</evidence>
<keyword evidence="2" id="KW-1185">Reference proteome</keyword>
<gene>
    <name evidence="1" type="ORF">K457DRAFT_123261</name>
</gene>
<proteinExistence type="predicted"/>
<protein>
    <submittedName>
        <fullName evidence="1">Uncharacterized protein</fullName>
    </submittedName>
</protein>
<organism evidence="1 2">
    <name type="scientific">Linnemannia elongata AG-77</name>
    <dbReference type="NCBI Taxonomy" id="1314771"/>
    <lineage>
        <taxon>Eukaryota</taxon>
        <taxon>Fungi</taxon>
        <taxon>Fungi incertae sedis</taxon>
        <taxon>Mucoromycota</taxon>
        <taxon>Mortierellomycotina</taxon>
        <taxon>Mortierellomycetes</taxon>
        <taxon>Mortierellales</taxon>
        <taxon>Mortierellaceae</taxon>
        <taxon>Linnemannia</taxon>
    </lineage>
</organism>
<dbReference type="Proteomes" id="UP000078512">
    <property type="component" value="Unassembled WGS sequence"/>
</dbReference>
<dbReference type="EMBL" id="KV442024">
    <property type="protein sequence ID" value="OAQ32629.1"/>
    <property type="molecule type" value="Genomic_DNA"/>
</dbReference>
<dbReference type="InterPro" id="IPR032675">
    <property type="entry name" value="LRR_dom_sf"/>
</dbReference>